<accession>A0ABT7HPA5</accession>
<reference evidence="4" key="2">
    <citation type="journal article" date="2023" name="Microorganisms">
        <title>Isolation and Genomic Characteristics of Cat-Borne Campylobacter felis sp. nov. and Sheep-Borne Campylobacter ovis sp. nov.</title>
        <authorList>
            <person name="Wang H."/>
            <person name="Li Y."/>
            <person name="Gu Y."/>
            <person name="Zhou G."/>
            <person name="Chen X."/>
            <person name="Zhang X."/>
            <person name="Shao Z."/>
            <person name="Zhang J."/>
            <person name="Zhang M."/>
        </authorList>
    </citation>
    <scope>NUCLEOTIDE SEQUENCE</scope>
    <source>
        <strain evidence="4">PS10</strain>
    </source>
</reference>
<keyword evidence="5" id="KW-1185">Reference proteome</keyword>
<proteinExistence type="predicted"/>
<dbReference type="Gene3D" id="3.30.200.120">
    <property type="match status" value="1"/>
</dbReference>
<feature type="domain" description="HipA-like C-terminal" evidence="3">
    <location>
        <begin position="29"/>
        <end position="191"/>
    </location>
</feature>
<dbReference type="Gene3D" id="1.10.1070.20">
    <property type="match status" value="1"/>
</dbReference>
<evidence type="ECO:0000256" key="2">
    <source>
        <dbReference type="ARBA" id="ARBA00022777"/>
    </source>
</evidence>
<dbReference type="Proteomes" id="UP001173801">
    <property type="component" value="Unassembled WGS sequence"/>
</dbReference>
<keyword evidence="1" id="KW-0808">Transferase</keyword>
<reference evidence="4" key="1">
    <citation type="submission" date="2022-08" db="EMBL/GenBank/DDBJ databases">
        <authorList>
            <person name="Wang H."/>
        </authorList>
    </citation>
    <scope>NUCLEOTIDE SEQUENCE</scope>
    <source>
        <strain evidence="4">PS10</strain>
    </source>
</reference>
<dbReference type="RefSeq" id="WP_284937425.1">
    <property type="nucleotide sequence ID" value="NZ_JANURM010000004.1"/>
</dbReference>
<evidence type="ECO:0000313" key="4">
    <source>
        <dbReference type="EMBL" id="MDL0088767.1"/>
    </source>
</evidence>
<dbReference type="Pfam" id="PF07804">
    <property type="entry name" value="HipA_C"/>
    <property type="match status" value="1"/>
</dbReference>
<dbReference type="CDD" id="cd17792">
    <property type="entry name" value="CtkA"/>
    <property type="match status" value="1"/>
</dbReference>
<evidence type="ECO:0000259" key="3">
    <source>
        <dbReference type="Pfam" id="PF07804"/>
    </source>
</evidence>
<organism evidence="4 5">
    <name type="scientific">Campylobacter gastrosuis</name>
    <dbReference type="NCBI Taxonomy" id="2974576"/>
    <lineage>
        <taxon>Bacteria</taxon>
        <taxon>Pseudomonadati</taxon>
        <taxon>Campylobacterota</taxon>
        <taxon>Epsilonproteobacteria</taxon>
        <taxon>Campylobacterales</taxon>
        <taxon>Campylobacteraceae</taxon>
        <taxon>Campylobacter</taxon>
    </lineage>
</organism>
<gene>
    <name evidence="4" type="ORF">NYG85_05190</name>
</gene>
<name>A0ABT7HPA5_9BACT</name>
<protein>
    <submittedName>
        <fullName evidence="4">HipA domain-containing protein</fullName>
    </submittedName>
</protein>
<keyword evidence="2" id="KW-0418">Kinase</keyword>
<sequence length="342" mass="39075">MKELDFTNCKLYPKAYGGANGNKKAIIFNNELYMLKFPPKPKQNNEISYINSCFSEYISCHILKTLGLNSQDTLLGKFDNKIAVACKDFTSDLLSKKYDFYDFASLKNSVMDSSSGGYDTELDEILKSIENQTQFDIKADEVKKHFWNMFIADTLLGNFDRHNGNWGFLVNAYSNECKVSPIFDCGSCLFAQISEEGFKKMLNDRSEIEKRVYVFPNSAIKISGVKINMLDFLKNTNNKDCLEALQTITPKIDLSKINEIIDNTPYISDNHKAFLKTIIEARKTLILDEVLNNKNLYCDMTKNIVKKILKTLKSKNQNLQTPILIGRCRLVGNKNLCEAQQR</sequence>
<evidence type="ECO:0000313" key="5">
    <source>
        <dbReference type="Proteomes" id="UP001173801"/>
    </source>
</evidence>
<comment type="caution">
    <text evidence="4">The sequence shown here is derived from an EMBL/GenBank/DDBJ whole genome shotgun (WGS) entry which is preliminary data.</text>
</comment>
<dbReference type="EMBL" id="JANURM010000004">
    <property type="protein sequence ID" value="MDL0088767.1"/>
    <property type="molecule type" value="Genomic_DNA"/>
</dbReference>
<evidence type="ECO:0000256" key="1">
    <source>
        <dbReference type="ARBA" id="ARBA00022679"/>
    </source>
</evidence>
<dbReference type="InterPro" id="IPR012893">
    <property type="entry name" value="HipA-like_C"/>
</dbReference>